<dbReference type="InterPro" id="IPR043502">
    <property type="entry name" value="DNA/RNA_pol_sf"/>
</dbReference>
<dbReference type="CDD" id="cd01647">
    <property type="entry name" value="RT_LTR"/>
    <property type="match status" value="1"/>
</dbReference>
<keyword evidence="2" id="KW-0479">Metal-binding</keyword>
<dbReference type="InterPro" id="IPR001584">
    <property type="entry name" value="Integrase_cat-core"/>
</dbReference>
<dbReference type="InterPro" id="IPR056924">
    <property type="entry name" value="SH3_Tf2-1"/>
</dbReference>
<organism evidence="13 14">
    <name type="scientific">Tanacetum coccineum</name>
    <dbReference type="NCBI Taxonomy" id="301880"/>
    <lineage>
        <taxon>Eukaryota</taxon>
        <taxon>Viridiplantae</taxon>
        <taxon>Streptophyta</taxon>
        <taxon>Embryophyta</taxon>
        <taxon>Tracheophyta</taxon>
        <taxon>Spermatophyta</taxon>
        <taxon>Magnoliopsida</taxon>
        <taxon>eudicotyledons</taxon>
        <taxon>Gunneridae</taxon>
        <taxon>Pentapetalae</taxon>
        <taxon>asterids</taxon>
        <taxon>campanulids</taxon>
        <taxon>Asterales</taxon>
        <taxon>Asteraceae</taxon>
        <taxon>Asteroideae</taxon>
        <taxon>Anthemideae</taxon>
        <taxon>Anthemidinae</taxon>
        <taxon>Tanacetum</taxon>
    </lineage>
</organism>
<evidence type="ECO:0000256" key="4">
    <source>
        <dbReference type="ARBA" id="ARBA00022801"/>
    </source>
</evidence>
<dbReference type="Gene3D" id="3.30.70.270">
    <property type="match status" value="1"/>
</dbReference>
<keyword evidence="4" id="KW-0378">Hydrolase</keyword>
<evidence type="ECO:0000256" key="6">
    <source>
        <dbReference type="ARBA" id="ARBA00022908"/>
    </source>
</evidence>
<dbReference type="InterPro" id="IPR012337">
    <property type="entry name" value="RNaseH-like_sf"/>
</dbReference>
<dbReference type="Pfam" id="PF22936">
    <property type="entry name" value="Pol_BBD"/>
    <property type="match status" value="1"/>
</dbReference>
<keyword evidence="9" id="KW-0238">DNA-binding</keyword>
<name>A0ABQ5IYY9_9ASTR</name>
<reference evidence="13" key="1">
    <citation type="journal article" date="2022" name="Int. J. Mol. Sci.">
        <title>Draft Genome of Tanacetum Coccineum: Genomic Comparison of Closely Related Tanacetum-Family Plants.</title>
        <authorList>
            <person name="Yamashiro T."/>
            <person name="Shiraishi A."/>
            <person name="Nakayama K."/>
            <person name="Satake H."/>
        </authorList>
    </citation>
    <scope>NUCLEOTIDE SEQUENCE</scope>
</reference>
<dbReference type="InterPro" id="IPR050951">
    <property type="entry name" value="Retrovirus_Pol_polyprotein"/>
</dbReference>
<dbReference type="InterPro" id="IPR025724">
    <property type="entry name" value="GAG-pre-integrase_dom"/>
</dbReference>
<keyword evidence="1" id="KW-0645">Protease</keyword>
<feature type="domain" description="Integrase catalytic" evidence="12">
    <location>
        <begin position="1031"/>
        <end position="1143"/>
    </location>
</feature>
<keyword evidence="8" id="KW-0239">DNA-directed DNA polymerase</keyword>
<evidence type="ECO:0000256" key="3">
    <source>
        <dbReference type="ARBA" id="ARBA00022750"/>
    </source>
</evidence>
<dbReference type="Pfam" id="PF17921">
    <property type="entry name" value="Integrase_H2C2"/>
    <property type="match status" value="1"/>
</dbReference>
<dbReference type="PROSITE" id="PS50994">
    <property type="entry name" value="INTEGRASE"/>
    <property type="match status" value="1"/>
</dbReference>
<keyword evidence="10" id="KW-0233">DNA recombination</keyword>
<dbReference type="Pfam" id="PF13976">
    <property type="entry name" value="gag_pre-integrs"/>
    <property type="match status" value="1"/>
</dbReference>
<keyword evidence="6" id="KW-0229">DNA integration</keyword>
<keyword evidence="8" id="KW-0548">Nucleotidyltransferase</keyword>
<dbReference type="Gene3D" id="1.10.340.70">
    <property type="match status" value="1"/>
</dbReference>
<dbReference type="PANTHER" id="PTHR37984:SF5">
    <property type="entry name" value="PROTEIN NYNRIN-LIKE"/>
    <property type="match status" value="1"/>
</dbReference>
<keyword evidence="7" id="KW-0695">RNA-directed DNA polymerase</keyword>
<dbReference type="PANTHER" id="PTHR37984">
    <property type="entry name" value="PROTEIN CBG26694"/>
    <property type="match status" value="1"/>
</dbReference>
<keyword evidence="5" id="KW-0460">Magnesium</keyword>
<evidence type="ECO:0000256" key="1">
    <source>
        <dbReference type="ARBA" id="ARBA00022670"/>
    </source>
</evidence>
<keyword evidence="8" id="KW-0808">Transferase</keyword>
<evidence type="ECO:0000256" key="7">
    <source>
        <dbReference type="ARBA" id="ARBA00022918"/>
    </source>
</evidence>
<dbReference type="InterPro" id="IPR043128">
    <property type="entry name" value="Rev_trsase/Diguanyl_cyclase"/>
</dbReference>
<protein>
    <submittedName>
        <fullName evidence="13">Retrovirus-related pol polyprotein from transposon TNT 1-94</fullName>
    </submittedName>
</protein>
<dbReference type="InterPro" id="IPR054722">
    <property type="entry name" value="PolX-like_BBD"/>
</dbReference>
<evidence type="ECO:0000256" key="8">
    <source>
        <dbReference type="ARBA" id="ARBA00022932"/>
    </source>
</evidence>
<evidence type="ECO:0000256" key="11">
    <source>
        <dbReference type="SAM" id="MobiDB-lite"/>
    </source>
</evidence>
<evidence type="ECO:0000256" key="5">
    <source>
        <dbReference type="ARBA" id="ARBA00022842"/>
    </source>
</evidence>
<keyword evidence="3" id="KW-0064">Aspartyl protease</keyword>
<feature type="region of interest" description="Disordered" evidence="11">
    <location>
        <begin position="708"/>
        <end position="729"/>
    </location>
</feature>
<dbReference type="SUPFAM" id="SSF53098">
    <property type="entry name" value="Ribonuclease H-like"/>
    <property type="match status" value="1"/>
</dbReference>
<comment type="caution">
    <text evidence="13">The sequence shown here is derived from an EMBL/GenBank/DDBJ whole genome shotgun (WGS) entry which is preliminary data.</text>
</comment>
<evidence type="ECO:0000259" key="12">
    <source>
        <dbReference type="PROSITE" id="PS50994"/>
    </source>
</evidence>
<dbReference type="Proteomes" id="UP001151760">
    <property type="component" value="Unassembled WGS sequence"/>
</dbReference>
<dbReference type="EMBL" id="BQNB010021296">
    <property type="protein sequence ID" value="GJU04910.1"/>
    <property type="molecule type" value="Genomic_DNA"/>
</dbReference>
<gene>
    <name evidence="13" type="ORF">Tco_1121340</name>
</gene>
<dbReference type="Gene3D" id="3.30.420.10">
    <property type="entry name" value="Ribonuclease H-like superfamily/Ribonuclease H"/>
    <property type="match status" value="1"/>
</dbReference>
<evidence type="ECO:0000256" key="10">
    <source>
        <dbReference type="ARBA" id="ARBA00023172"/>
    </source>
</evidence>
<dbReference type="InterPro" id="IPR036397">
    <property type="entry name" value="RNaseH_sf"/>
</dbReference>
<dbReference type="Pfam" id="PF00665">
    <property type="entry name" value="rve"/>
    <property type="match status" value="1"/>
</dbReference>
<dbReference type="SUPFAM" id="SSF56672">
    <property type="entry name" value="DNA/RNA polymerases"/>
    <property type="match status" value="1"/>
</dbReference>
<keyword evidence="14" id="KW-1185">Reference proteome</keyword>
<proteinExistence type="predicted"/>
<reference evidence="13" key="2">
    <citation type="submission" date="2022-01" db="EMBL/GenBank/DDBJ databases">
        <authorList>
            <person name="Yamashiro T."/>
            <person name="Shiraishi A."/>
            <person name="Satake H."/>
            <person name="Nakayama K."/>
        </authorList>
    </citation>
    <scope>NUCLEOTIDE SEQUENCE</scope>
</reference>
<evidence type="ECO:0000313" key="13">
    <source>
        <dbReference type="EMBL" id="GJU04910.1"/>
    </source>
</evidence>
<accession>A0ABQ5IYY9</accession>
<evidence type="ECO:0000256" key="2">
    <source>
        <dbReference type="ARBA" id="ARBA00022723"/>
    </source>
</evidence>
<dbReference type="Gene3D" id="3.10.10.10">
    <property type="entry name" value="HIV Type 1 Reverse Transcriptase, subunit A, domain 1"/>
    <property type="match status" value="1"/>
</dbReference>
<feature type="compositionally biased region" description="Polar residues" evidence="11">
    <location>
        <begin position="708"/>
        <end position="725"/>
    </location>
</feature>
<dbReference type="Pfam" id="PF24626">
    <property type="entry name" value="SH3_Tf2-1"/>
    <property type="match status" value="1"/>
</dbReference>
<evidence type="ECO:0000313" key="14">
    <source>
        <dbReference type="Proteomes" id="UP001151760"/>
    </source>
</evidence>
<dbReference type="InterPro" id="IPR041588">
    <property type="entry name" value="Integrase_H2C2"/>
</dbReference>
<evidence type="ECO:0000256" key="9">
    <source>
        <dbReference type="ARBA" id="ARBA00023125"/>
    </source>
</evidence>
<sequence length="1143" mass="130382">MDKAFEIRPDGTRCIKNRSWLPLFGNLRDLILHESHKSKYSIHPGSDKMYHDLKKLYWWPNMKAIIAEYVGKCLTCSKVKAEFQNPSGLLVQPEIPIFGGNDESKKMQKYILKQQFEGFYVSNTEGLHKGYDRTKPELTVTTRFNDFIQNLRVFESDVKGSTASSSSPQNCTFVSENTSSTNEVSTAYCVPNPSGQNSQYECWELRATPVARAPYRLAPSEMQELSNQLQELADRGFIRPSTSPWGAPVLFVKKKDGSFRMCIDYRELNKLTVKNRYPLPRIDDLFDQLQERQKPSGLLVQPEIPLWKWERITMDYITKLPKTSNGHYTIWDIVRSPYQIRTSFIPNVERTKVWKPLPRPFKILERIGPVAYKLELPEGLSNVHNTFHISNLKKCLSNESLAIPMKELQLDDKLNFVEEPVEIMDREVKQLKQTIQDDCDIKATNIILQGLPPEVYALVSNHKVAKELWERIQLLMQGTSLTKHERECKLYDEFYKFAYKKEETLRLIVPVFQRGDDPIDVINHVMSFLTAVVTSCYPTTNNQLRNSSNPRQQATINDGKDKVLLVQAQANGQILHEEELAFLADLGIVEGNDLGAYDSDCDELSTAKVTQMANLLHYGSDALVMVYNPDNMDNNMINQAVQAVVQNSKSSAQQYALILSVIEQLKTQVVNYTKMNLDNKSINDTLTAELERYKEQVKVLKEGQNVDLTSNDNISDSKPTLSSRPTKAEVPKELTKVSMVNTSLKKLKYHLAVEISDLNASLQEKVLVITALKDDLRKLKGKSLVDNDVTKHPSDPEMLKIDVQPITPKLYAKQIQDLLTNISKTCPSINNADGKLVVVTPKNKDKIVVQIVLWYLDSGCSKHMTGDRSQLTNFVNKFLGTVKFGNDHVAKILRYGDYQIGNVTISRVYYVGGLGHNLFSVGQFCDSNLEFAFRQHTCFICNLEGVDLLTGSRGNNLYTLSLQDMMASSPICLLSNASKTKSWLWHRRLSHLNFGAINHLARHGHVLGLPKFKFEKDHLCSACAMGKSKKKPYKPKFKDTNQDKLYLLHMDLCGPMRVTSVNGKKYILVIVDDYSRFTWVKCLRSKDEAPDFIIKFQKMIQVRLKVLVRRIRTDIGTEFVNQTLREYYENVGISHETSVSRTP</sequence>